<dbReference type="InterPro" id="IPR006342">
    <property type="entry name" value="FkbM_mtfrase"/>
</dbReference>
<evidence type="ECO:0000256" key="1">
    <source>
        <dbReference type="SAM" id="Phobius"/>
    </source>
</evidence>
<keyword evidence="1" id="KW-0472">Membrane</keyword>
<accession>A0A1E7F1P3</accession>
<dbReference type="PANTHER" id="PTHR34009">
    <property type="entry name" value="PROTEIN STAR"/>
    <property type="match status" value="1"/>
</dbReference>
<evidence type="ECO:0000313" key="3">
    <source>
        <dbReference type="EMBL" id="OEU11733.1"/>
    </source>
</evidence>
<gene>
    <name evidence="3" type="ORF">FRACYDRAFT_211151</name>
</gene>
<dbReference type="GO" id="GO:0005794">
    <property type="term" value="C:Golgi apparatus"/>
    <property type="evidence" value="ECO:0007669"/>
    <property type="project" value="TreeGrafter"/>
</dbReference>
<name>A0A1E7F1P3_9STRA</name>
<dbReference type="OrthoDB" id="206159at2759"/>
<keyword evidence="1" id="KW-0812">Transmembrane</keyword>
<dbReference type="GO" id="GO:0031902">
    <property type="term" value="C:late endosome membrane"/>
    <property type="evidence" value="ECO:0007669"/>
    <property type="project" value="TreeGrafter"/>
</dbReference>
<dbReference type="Proteomes" id="UP000095751">
    <property type="component" value="Unassembled WGS sequence"/>
</dbReference>
<proteinExistence type="predicted"/>
<dbReference type="GO" id="GO:0005789">
    <property type="term" value="C:endoplasmic reticulum membrane"/>
    <property type="evidence" value="ECO:0007669"/>
    <property type="project" value="TreeGrafter"/>
</dbReference>
<organism evidence="3 4">
    <name type="scientific">Fragilariopsis cylindrus CCMP1102</name>
    <dbReference type="NCBI Taxonomy" id="635003"/>
    <lineage>
        <taxon>Eukaryota</taxon>
        <taxon>Sar</taxon>
        <taxon>Stramenopiles</taxon>
        <taxon>Ochrophyta</taxon>
        <taxon>Bacillariophyta</taxon>
        <taxon>Bacillariophyceae</taxon>
        <taxon>Bacillariophycidae</taxon>
        <taxon>Bacillariales</taxon>
        <taxon>Bacillariaceae</taxon>
        <taxon>Fragilariopsis</taxon>
    </lineage>
</organism>
<keyword evidence="4" id="KW-1185">Reference proteome</keyword>
<dbReference type="InterPro" id="IPR053202">
    <property type="entry name" value="EGF_Rcpt_Signaling_Reg"/>
</dbReference>
<dbReference type="Pfam" id="PF05050">
    <property type="entry name" value="Methyltransf_21"/>
    <property type="match status" value="1"/>
</dbReference>
<dbReference type="Gene3D" id="3.40.50.150">
    <property type="entry name" value="Vaccinia Virus protein VP39"/>
    <property type="match status" value="1"/>
</dbReference>
<keyword evidence="1" id="KW-1133">Transmembrane helix</keyword>
<dbReference type="GO" id="GO:0006888">
    <property type="term" value="P:endoplasmic reticulum to Golgi vesicle-mediated transport"/>
    <property type="evidence" value="ECO:0007669"/>
    <property type="project" value="TreeGrafter"/>
</dbReference>
<feature type="domain" description="Methyltransferase FkbM" evidence="2">
    <location>
        <begin position="163"/>
        <end position="327"/>
    </location>
</feature>
<dbReference type="GO" id="GO:0005886">
    <property type="term" value="C:plasma membrane"/>
    <property type="evidence" value="ECO:0007669"/>
    <property type="project" value="TreeGrafter"/>
</dbReference>
<dbReference type="EMBL" id="KV784366">
    <property type="protein sequence ID" value="OEU11733.1"/>
    <property type="molecule type" value="Genomic_DNA"/>
</dbReference>
<reference evidence="3 4" key="1">
    <citation type="submission" date="2016-09" db="EMBL/GenBank/DDBJ databases">
        <title>Extensive genetic diversity and differential bi-allelic expression allows diatom success in the polar Southern Ocean.</title>
        <authorList>
            <consortium name="DOE Joint Genome Institute"/>
            <person name="Mock T."/>
            <person name="Otillar R.P."/>
            <person name="Strauss J."/>
            <person name="Dupont C."/>
            <person name="Frickenhaus S."/>
            <person name="Maumus F."/>
            <person name="Mcmullan M."/>
            <person name="Sanges R."/>
            <person name="Schmutz J."/>
            <person name="Toseland A."/>
            <person name="Valas R."/>
            <person name="Veluchamy A."/>
            <person name="Ward B.J."/>
            <person name="Allen A."/>
            <person name="Barry K."/>
            <person name="Falciatore A."/>
            <person name="Ferrante M."/>
            <person name="Fortunato A.E."/>
            <person name="Gloeckner G."/>
            <person name="Gruber A."/>
            <person name="Hipkin R."/>
            <person name="Janech M."/>
            <person name="Kroth P."/>
            <person name="Leese F."/>
            <person name="Lindquist E."/>
            <person name="Lyon B.R."/>
            <person name="Martin J."/>
            <person name="Mayer C."/>
            <person name="Parker M."/>
            <person name="Quesneville H."/>
            <person name="Raymond J."/>
            <person name="Uhlig C."/>
            <person name="Valentin K.U."/>
            <person name="Worden A.Z."/>
            <person name="Armbrust E.V."/>
            <person name="Bowler C."/>
            <person name="Green B."/>
            <person name="Moulton V."/>
            <person name="Van Oosterhout C."/>
            <person name="Grigoriev I."/>
        </authorList>
    </citation>
    <scope>NUCLEOTIDE SEQUENCE [LARGE SCALE GENOMIC DNA]</scope>
    <source>
        <strain evidence="3 4">CCMP1102</strain>
    </source>
</reference>
<dbReference type="InterPro" id="IPR029063">
    <property type="entry name" value="SAM-dependent_MTases_sf"/>
</dbReference>
<dbReference type="SUPFAM" id="SSF53335">
    <property type="entry name" value="S-adenosyl-L-methionine-dependent methyltransferases"/>
    <property type="match status" value="1"/>
</dbReference>
<dbReference type="GO" id="GO:0016197">
    <property type="term" value="P:endosomal transport"/>
    <property type="evidence" value="ECO:0007669"/>
    <property type="project" value="TreeGrafter"/>
</dbReference>
<sequence length="350" mass="40044">MGRRSSTKGSANKEIDSSISHRIVPTCWRVIIPLGLALIFIVHLSRNIYIDSSNLKNQYLPNDASESSSSELGSSKSSSEETVTLLKRWNKYMRTYRYIAASPRFDYPYWMYPTKECGSGPGFENFFKLPLQVRSRLGEDSFIYKTFFQEKNITSDDGTYIELGAYDGSTESNTHFFDKCLGWKGLLIEGNPKNYNKVIANRPFANKMSFAPSCSAEYERVNHTVPFYRYPMTNVGMADTAKTYQGKPTVNVPCGPLHPVLEDVFQEKPILFFSLDVEGAEKMVLDTIDFKRVLIYVLMIEIKNNDCKNDSCLVRQQVRAHMEKEGYKRYEGLVEASDIYVHPESPYQIP</sequence>
<protein>
    <recommendedName>
        <fullName evidence="2">Methyltransferase FkbM domain-containing protein</fullName>
    </recommendedName>
</protein>
<dbReference type="AlphaFoldDB" id="A0A1E7F1P3"/>
<feature type="transmembrane region" description="Helical" evidence="1">
    <location>
        <begin position="27"/>
        <end position="45"/>
    </location>
</feature>
<dbReference type="InParanoid" id="A0A1E7F1P3"/>
<dbReference type="PANTHER" id="PTHR34009:SF2">
    <property type="entry name" value="PROTEIN STAR"/>
    <property type="match status" value="1"/>
</dbReference>
<evidence type="ECO:0000259" key="2">
    <source>
        <dbReference type="Pfam" id="PF05050"/>
    </source>
</evidence>
<dbReference type="KEGG" id="fcy:FRACYDRAFT_211151"/>
<evidence type="ECO:0000313" key="4">
    <source>
        <dbReference type="Proteomes" id="UP000095751"/>
    </source>
</evidence>